<comment type="similarity">
    <text evidence="3 21">Belongs to the CcoP / FixP family.</text>
</comment>
<keyword evidence="15 22" id="KW-1133">Transmembrane helix</keyword>
<keyword evidence="5 21" id="KW-0813">Transport</keyword>
<evidence type="ECO:0000256" key="2">
    <source>
        <dbReference type="ARBA" id="ARBA00004673"/>
    </source>
</evidence>
<comment type="subunit">
    <text evidence="4">Component of the cbb3-type cytochrome c oxidase at least composed of FixN, FixO, FixQ and FixP.</text>
</comment>
<dbReference type="Gene3D" id="1.10.760.10">
    <property type="entry name" value="Cytochrome c-like domain"/>
    <property type="match status" value="2"/>
</dbReference>
<comment type="cofactor">
    <cofactor evidence="21">
        <name>heme c</name>
        <dbReference type="ChEBI" id="CHEBI:61717"/>
    </cofactor>
    <text evidence="21">Binds 2 heme C groups per subunit.</text>
</comment>
<dbReference type="Pfam" id="PF13442">
    <property type="entry name" value="Cytochrome_CBB3"/>
    <property type="match status" value="2"/>
</dbReference>
<keyword evidence="18 21" id="KW-0406">Ion transport</keyword>
<dbReference type="PROSITE" id="PS51007">
    <property type="entry name" value="CYTC"/>
    <property type="match status" value="2"/>
</dbReference>
<evidence type="ECO:0000256" key="8">
    <source>
        <dbReference type="ARBA" id="ARBA00022617"/>
    </source>
</evidence>
<dbReference type="Gene3D" id="6.10.280.130">
    <property type="match status" value="1"/>
</dbReference>
<dbReference type="InterPro" id="IPR038414">
    <property type="entry name" value="CcoP_N_sf"/>
</dbReference>
<evidence type="ECO:0000256" key="19">
    <source>
        <dbReference type="ARBA" id="ARBA00023136"/>
    </source>
</evidence>
<evidence type="ECO:0000256" key="10">
    <source>
        <dbReference type="ARBA" id="ARBA00022692"/>
    </source>
</evidence>
<dbReference type="PANTHER" id="PTHR33751">
    <property type="entry name" value="CBB3-TYPE CYTOCHROME C OXIDASE SUBUNIT FIXP"/>
    <property type="match status" value="1"/>
</dbReference>
<keyword evidence="16 21" id="KW-0560">Oxidoreductase</keyword>
<comment type="pathway">
    <text evidence="2 21">Energy metabolism; oxidative phosphorylation.</text>
</comment>
<keyword evidence="8 21" id="KW-0349">Heme</keyword>
<dbReference type="PIRSF" id="PIRSF000006">
    <property type="entry name" value="Cbb3-Cox_fixP"/>
    <property type="match status" value="1"/>
</dbReference>
<evidence type="ECO:0000256" key="11">
    <source>
        <dbReference type="ARBA" id="ARBA00022723"/>
    </source>
</evidence>
<dbReference type="InterPro" id="IPR008168">
    <property type="entry name" value="Cyt_C_IC"/>
</dbReference>
<evidence type="ECO:0000256" key="16">
    <source>
        <dbReference type="ARBA" id="ARBA00023002"/>
    </source>
</evidence>
<evidence type="ECO:0000256" key="18">
    <source>
        <dbReference type="ARBA" id="ARBA00023065"/>
    </source>
</evidence>
<dbReference type="PANTHER" id="PTHR33751:SF1">
    <property type="entry name" value="CBB3-TYPE CYTOCHROME C OXIDASE SUBUNIT FIXP"/>
    <property type="match status" value="1"/>
</dbReference>
<dbReference type="NCBIfam" id="TIGR00782">
    <property type="entry name" value="ccoP"/>
    <property type="match status" value="1"/>
</dbReference>
<evidence type="ECO:0000256" key="20">
    <source>
        <dbReference type="ARBA" id="ARBA00025525"/>
    </source>
</evidence>
<comment type="subcellular location">
    <subcellularLocation>
        <location evidence="1 21">Cell inner membrane</location>
    </subcellularLocation>
</comment>
<keyword evidence="6 21" id="KW-1003">Cell membrane</keyword>
<evidence type="ECO:0000256" key="4">
    <source>
        <dbReference type="ARBA" id="ARBA00011203"/>
    </source>
</evidence>
<keyword evidence="17 21" id="KW-0408">Iron</keyword>
<dbReference type="PRINTS" id="PR00605">
    <property type="entry name" value="CYTCHROMECIC"/>
</dbReference>
<evidence type="ECO:0000256" key="22">
    <source>
        <dbReference type="SAM" id="Phobius"/>
    </source>
</evidence>
<dbReference type="InterPro" id="IPR009056">
    <property type="entry name" value="Cyt_c-like_dom"/>
</dbReference>
<accession>A0ABQ5UNA4</accession>
<keyword evidence="11 21" id="KW-0479">Metal-binding</keyword>
<evidence type="ECO:0000256" key="15">
    <source>
        <dbReference type="ARBA" id="ARBA00022989"/>
    </source>
</evidence>
<dbReference type="RefSeq" id="WP_284362503.1">
    <property type="nucleotide sequence ID" value="NZ_BSNI01000002.1"/>
</dbReference>
<feature type="transmembrane region" description="Helical" evidence="22">
    <location>
        <begin position="33"/>
        <end position="58"/>
    </location>
</feature>
<evidence type="ECO:0000256" key="1">
    <source>
        <dbReference type="ARBA" id="ARBA00004533"/>
    </source>
</evidence>
<keyword evidence="12" id="KW-0677">Repeat</keyword>
<reference evidence="24" key="1">
    <citation type="journal article" date="2014" name="Int. J. Syst. Evol. Microbiol.">
        <title>Complete genome of a new Firmicutes species belonging to the dominant human colonic microbiota ('Ruminococcus bicirculans') reveals two chromosomes and a selective capacity to utilize plant glucans.</title>
        <authorList>
            <consortium name="NISC Comparative Sequencing Program"/>
            <person name="Wegmann U."/>
            <person name="Louis P."/>
            <person name="Goesmann A."/>
            <person name="Henrissat B."/>
            <person name="Duncan S.H."/>
            <person name="Flint H.J."/>
        </authorList>
    </citation>
    <scope>NUCLEOTIDE SEQUENCE</scope>
    <source>
        <strain evidence="24">NBRC 107169</strain>
    </source>
</reference>
<comment type="caution">
    <text evidence="24">The sequence shown here is derived from an EMBL/GenBank/DDBJ whole genome shotgun (WGS) entry which is preliminary data.</text>
</comment>
<dbReference type="InterPro" id="IPR050597">
    <property type="entry name" value="Cytochrome_c_Oxidase_Subunit"/>
</dbReference>
<keyword evidence="25" id="KW-1185">Reference proteome</keyword>
<dbReference type="InterPro" id="IPR036909">
    <property type="entry name" value="Cyt_c-like_dom_sf"/>
</dbReference>
<evidence type="ECO:0000256" key="13">
    <source>
        <dbReference type="ARBA" id="ARBA00022781"/>
    </source>
</evidence>
<keyword evidence="19 21" id="KW-0472">Membrane</keyword>
<keyword evidence="13 21" id="KW-0375">Hydrogen ion transport</keyword>
<organism evidence="24 25">
    <name type="scientific">Maritalea porphyrae</name>
    <dbReference type="NCBI Taxonomy" id="880732"/>
    <lineage>
        <taxon>Bacteria</taxon>
        <taxon>Pseudomonadati</taxon>
        <taxon>Pseudomonadota</taxon>
        <taxon>Alphaproteobacteria</taxon>
        <taxon>Hyphomicrobiales</taxon>
        <taxon>Devosiaceae</taxon>
        <taxon>Maritalea</taxon>
    </lineage>
</organism>
<dbReference type="InterPro" id="IPR004678">
    <property type="entry name" value="Cyt_c_oxidase_cbb3_su3"/>
</dbReference>
<name>A0ABQ5UNA4_9HYPH</name>
<keyword evidence="14 21" id="KW-0249">Electron transport</keyword>
<keyword evidence="10 22" id="KW-0812">Transmembrane</keyword>
<evidence type="ECO:0000256" key="3">
    <source>
        <dbReference type="ARBA" id="ARBA00006113"/>
    </source>
</evidence>
<evidence type="ECO:0000256" key="9">
    <source>
        <dbReference type="ARBA" id="ARBA00022660"/>
    </source>
</evidence>
<evidence type="ECO:0000256" key="6">
    <source>
        <dbReference type="ARBA" id="ARBA00022475"/>
    </source>
</evidence>
<comment type="function">
    <text evidence="20">C-type cytochrome. Part of the cbb3-type cytochrome c oxidase complex. FixP subunit is required for transferring electrons from donor cytochrome c via its heme groups to FixO subunit. From there, electrons are shuttled to the catalytic binuclear center of FixN subunit where oxygen reduction takes place. The complex also functions as a proton pump.</text>
</comment>
<dbReference type="InterPro" id="IPR032858">
    <property type="entry name" value="CcoP_N"/>
</dbReference>
<evidence type="ECO:0000256" key="12">
    <source>
        <dbReference type="ARBA" id="ARBA00022737"/>
    </source>
</evidence>
<evidence type="ECO:0000259" key="23">
    <source>
        <dbReference type="PROSITE" id="PS51007"/>
    </source>
</evidence>
<protein>
    <recommendedName>
        <fullName evidence="21">Cbb3-type cytochrome c oxidase subunit</fullName>
    </recommendedName>
</protein>
<evidence type="ECO:0000313" key="25">
    <source>
        <dbReference type="Proteomes" id="UP001161405"/>
    </source>
</evidence>
<reference evidence="24" key="2">
    <citation type="submission" date="2023-01" db="EMBL/GenBank/DDBJ databases">
        <title>Draft genome sequence of Maritalea porphyrae strain NBRC 107169.</title>
        <authorList>
            <person name="Sun Q."/>
            <person name="Mori K."/>
        </authorList>
    </citation>
    <scope>NUCLEOTIDE SEQUENCE</scope>
    <source>
        <strain evidence="24">NBRC 107169</strain>
    </source>
</reference>
<evidence type="ECO:0000313" key="24">
    <source>
        <dbReference type="EMBL" id="GLQ16773.1"/>
    </source>
</evidence>
<sequence>MSDKKEIDDISGVETTGHEWDGIKELNNPLPRWWLWTFYGTVAWAIVYVILFPAIPLLNGATPGILGYSSRGELAKEVAAADEAKAEFVTKIEATDVTEILGDSDLTRFAVQGGKSAYKVYCSQCHGAGAEGASGYPNLNDDDWLWGGTVDEIYTTIAHGVRYEADDDTRASEMPAFGDILETADIRATADFVASLSGIEHDAAHVETGKAVYEENCASCHGDSGEGIRELGAPKLNDALWLYGGTVDEIATQIAKPKHGMMPAWQARLGDATVKQLAIYVHSLGGGE</sequence>
<gene>
    <name evidence="24" type="primary">fixP</name>
    <name evidence="24" type="ORF">GCM10007879_10220</name>
</gene>
<evidence type="ECO:0000256" key="5">
    <source>
        <dbReference type="ARBA" id="ARBA00022448"/>
    </source>
</evidence>
<keyword evidence="7 21" id="KW-0997">Cell inner membrane</keyword>
<evidence type="ECO:0000256" key="17">
    <source>
        <dbReference type="ARBA" id="ARBA00023004"/>
    </source>
</evidence>
<dbReference type="Pfam" id="PF14715">
    <property type="entry name" value="FixP_N"/>
    <property type="match status" value="1"/>
</dbReference>
<evidence type="ECO:0000256" key="21">
    <source>
        <dbReference type="PIRNR" id="PIRNR000006"/>
    </source>
</evidence>
<dbReference type="EMBL" id="BSNI01000002">
    <property type="protein sequence ID" value="GLQ16773.1"/>
    <property type="molecule type" value="Genomic_DNA"/>
</dbReference>
<feature type="domain" description="Cytochrome c" evidence="23">
    <location>
        <begin position="204"/>
        <end position="285"/>
    </location>
</feature>
<dbReference type="Proteomes" id="UP001161405">
    <property type="component" value="Unassembled WGS sequence"/>
</dbReference>
<proteinExistence type="inferred from homology"/>
<evidence type="ECO:0000256" key="14">
    <source>
        <dbReference type="ARBA" id="ARBA00022982"/>
    </source>
</evidence>
<dbReference type="SUPFAM" id="SSF46626">
    <property type="entry name" value="Cytochrome c"/>
    <property type="match status" value="2"/>
</dbReference>
<keyword evidence="9 21" id="KW-0679">Respiratory chain</keyword>
<feature type="domain" description="Cytochrome c" evidence="23">
    <location>
        <begin position="109"/>
        <end position="197"/>
    </location>
</feature>
<evidence type="ECO:0000256" key="7">
    <source>
        <dbReference type="ARBA" id="ARBA00022519"/>
    </source>
</evidence>